<proteinExistence type="predicted"/>
<dbReference type="PANTHER" id="PTHR46657">
    <property type="entry name" value="CENTROSOMAL PROTEIN OF 128 KDA"/>
    <property type="match status" value="1"/>
</dbReference>
<accession>A0ABN9LUE6</accession>
<sequence length="127" mass="14608">MRERKKKNAQLKESLEQSIEQLRSQRLSRLSGVRSASMSSLCASDLDATTVIGNRRLKPTSSLKDYIDPGLNRRRRSRSASVRFAGDTCDPDQLHSLHQSLRDLSSDQLRLNDDLDRELNHRHRCHL</sequence>
<evidence type="ECO:0000256" key="1">
    <source>
        <dbReference type="SAM" id="MobiDB-lite"/>
    </source>
</evidence>
<dbReference type="PANTHER" id="PTHR46657:SF1">
    <property type="entry name" value="CENTROSOMAL PROTEIN OF 128 KDA"/>
    <property type="match status" value="1"/>
</dbReference>
<dbReference type="EMBL" id="CAUEEQ010032693">
    <property type="protein sequence ID" value="CAJ0951050.1"/>
    <property type="molecule type" value="Genomic_DNA"/>
</dbReference>
<reference evidence="2" key="1">
    <citation type="submission" date="2023-07" db="EMBL/GenBank/DDBJ databases">
        <authorList>
            <person name="Stuckert A."/>
        </authorList>
    </citation>
    <scope>NUCLEOTIDE SEQUENCE</scope>
</reference>
<keyword evidence="3" id="KW-1185">Reference proteome</keyword>
<feature type="region of interest" description="Disordered" evidence="1">
    <location>
        <begin position="63"/>
        <end position="93"/>
    </location>
</feature>
<comment type="caution">
    <text evidence="2">The sequence shown here is derived from an EMBL/GenBank/DDBJ whole genome shotgun (WGS) entry which is preliminary data.</text>
</comment>
<evidence type="ECO:0000313" key="2">
    <source>
        <dbReference type="EMBL" id="CAJ0951050.1"/>
    </source>
</evidence>
<dbReference type="Proteomes" id="UP001176940">
    <property type="component" value="Unassembled WGS sequence"/>
</dbReference>
<evidence type="ECO:0000313" key="3">
    <source>
        <dbReference type="Proteomes" id="UP001176940"/>
    </source>
</evidence>
<protein>
    <submittedName>
        <fullName evidence="2">Uncharacterized protein</fullName>
    </submittedName>
</protein>
<dbReference type="InterPro" id="IPR026652">
    <property type="entry name" value="CEP128"/>
</dbReference>
<name>A0ABN9LUE6_9NEOB</name>
<organism evidence="2 3">
    <name type="scientific">Ranitomeya imitator</name>
    <name type="common">mimic poison frog</name>
    <dbReference type="NCBI Taxonomy" id="111125"/>
    <lineage>
        <taxon>Eukaryota</taxon>
        <taxon>Metazoa</taxon>
        <taxon>Chordata</taxon>
        <taxon>Craniata</taxon>
        <taxon>Vertebrata</taxon>
        <taxon>Euteleostomi</taxon>
        <taxon>Amphibia</taxon>
        <taxon>Batrachia</taxon>
        <taxon>Anura</taxon>
        <taxon>Neobatrachia</taxon>
        <taxon>Hyloidea</taxon>
        <taxon>Dendrobatidae</taxon>
        <taxon>Dendrobatinae</taxon>
        <taxon>Ranitomeya</taxon>
    </lineage>
</organism>
<gene>
    <name evidence="2" type="ORF">RIMI_LOCUS13291485</name>
</gene>